<keyword evidence="2" id="KW-1133">Transmembrane helix</keyword>
<feature type="transmembrane region" description="Helical" evidence="2">
    <location>
        <begin position="411"/>
        <end position="433"/>
    </location>
</feature>
<organism evidence="4 5">
    <name type="scientific">Polistes dominula</name>
    <name type="common">European paper wasp</name>
    <name type="synonym">Vespa dominula</name>
    <dbReference type="NCBI Taxonomy" id="743375"/>
    <lineage>
        <taxon>Eukaryota</taxon>
        <taxon>Metazoa</taxon>
        <taxon>Ecdysozoa</taxon>
        <taxon>Arthropoda</taxon>
        <taxon>Hexapoda</taxon>
        <taxon>Insecta</taxon>
        <taxon>Pterygota</taxon>
        <taxon>Neoptera</taxon>
        <taxon>Endopterygota</taxon>
        <taxon>Hymenoptera</taxon>
        <taxon>Apocrita</taxon>
        <taxon>Aculeata</taxon>
        <taxon>Vespoidea</taxon>
        <taxon>Vespidae</taxon>
        <taxon>Polistinae</taxon>
        <taxon>Polistini</taxon>
        <taxon>Polistes</taxon>
    </lineage>
</organism>
<dbReference type="RefSeq" id="XP_015187090.1">
    <property type="nucleotide sequence ID" value="XM_015331604.1"/>
</dbReference>
<dbReference type="GeneID" id="107072031"/>
<dbReference type="RefSeq" id="XP_015187089.1">
    <property type="nucleotide sequence ID" value="XM_015331603.1"/>
</dbReference>
<evidence type="ECO:0000313" key="6">
    <source>
        <dbReference type="RefSeq" id="XP_015187090.1"/>
    </source>
</evidence>
<sequence length="481" mass="54930">MKGITIIIVILVIGIARAQLNYEGNPLTENTEYTAEESEFSSKIVKPSINEAQKLYPIYRESKDVISKDTKLEENESNGDVSLTNFDHAETSSLVNIASARELSDNVYNKMQQSQIIQPITNTVKTPAEIALNTFLNSKTPEESRLSLDYFLQNSQSQNNQSPTSNNRKQFVSQNNQLTNQRQQQQQQLVTNPVEKQQMFYQSQNVLQIPEQTYDYTAHYTSNSQILQPSQSVQTSPMISNPTALQQSSIFSDPLEMIQSRNDIVSPVMWRQRNRWIRGQPYPFAQPRIGSVFSKGPVIAPFPPPPRKGPVELIYTKPPGYHHRGPPTHGPPSEDASAWFPDANNPPPPGDIYYSQLYAQSYDPNYYNYIAKTGKIKPHLYGKLGKYPEHEDGGIWAELYRGFTKHGLKNIMTPGFLLGMTLPMITAMLMALVQKRSFGRYDSRNLQEVDHFQEYLQRLQRAMECYERKRRKTGKVTTDEC</sequence>
<dbReference type="RefSeq" id="XP_015187091.1">
    <property type="nucleotide sequence ID" value="XM_015331605.1"/>
</dbReference>
<protein>
    <submittedName>
        <fullName evidence="5 6">Uncharacterized protein LOC107072031</fullName>
    </submittedName>
</protein>
<evidence type="ECO:0000313" key="4">
    <source>
        <dbReference type="Proteomes" id="UP000694924"/>
    </source>
</evidence>
<keyword evidence="2" id="KW-0812">Transmembrane</keyword>
<dbReference type="RefSeq" id="XP_015187092.1">
    <property type="nucleotide sequence ID" value="XM_015331606.1"/>
</dbReference>
<feature type="signal peptide" evidence="3">
    <location>
        <begin position="1"/>
        <end position="18"/>
    </location>
</feature>
<feature type="coiled-coil region" evidence="1">
    <location>
        <begin position="449"/>
        <end position="476"/>
    </location>
</feature>
<evidence type="ECO:0000256" key="1">
    <source>
        <dbReference type="SAM" id="Coils"/>
    </source>
</evidence>
<evidence type="ECO:0000313" key="5">
    <source>
        <dbReference type="RefSeq" id="XP_015187089.1"/>
    </source>
</evidence>
<evidence type="ECO:0000256" key="3">
    <source>
        <dbReference type="SAM" id="SignalP"/>
    </source>
</evidence>
<keyword evidence="3" id="KW-0732">Signal</keyword>
<feature type="chain" id="PRO_5045022531" evidence="3">
    <location>
        <begin position="19"/>
        <end position="481"/>
    </location>
</feature>
<accession>A0ABM1J3Q2</accession>
<evidence type="ECO:0000313" key="8">
    <source>
        <dbReference type="RefSeq" id="XP_015187092.1"/>
    </source>
</evidence>
<keyword evidence="2" id="KW-0472">Membrane</keyword>
<gene>
    <name evidence="5 6 7 8" type="primary">LOC107072031</name>
</gene>
<keyword evidence="4" id="KW-1185">Reference proteome</keyword>
<reference evidence="5 6" key="1">
    <citation type="submission" date="2025-05" db="UniProtKB">
        <authorList>
            <consortium name="RefSeq"/>
        </authorList>
    </citation>
    <scope>IDENTIFICATION</scope>
    <source>
        <tissue evidence="5 6">Whole body</tissue>
    </source>
</reference>
<evidence type="ECO:0000313" key="7">
    <source>
        <dbReference type="RefSeq" id="XP_015187091.1"/>
    </source>
</evidence>
<dbReference type="Proteomes" id="UP000694924">
    <property type="component" value="Unplaced"/>
</dbReference>
<evidence type="ECO:0000256" key="2">
    <source>
        <dbReference type="SAM" id="Phobius"/>
    </source>
</evidence>
<proteinExistence type="predicted"/>
<name>A0ABM1J3Q2_POLDO</name>
<keyword evidence="1" id="KW-0175">Coiled coil</keyword>